<gene>
    <name evidence="2" type="ORF">AACH06_27310</name>
</gene>
<proteinExistence type="predicted"/>
<dbReference type="InterPro" id="IPR016181">
    <property type="entry name" value="Acyl_CoA_acyltransferase"/>
</dbReference>
<dbReference type="RefSeq" id="WP_341428983.1">
    <property type="nucleotide sequence ID" value="NZ_JBBUTG010000030.1"/>
</dbReference>
<protein>
    <submittedName>
        <fullName evidence="2">GNAT family N-acetyltransferase</fullName>
        <ecNumber evidence="2">2.3.1.-</ecNumber>
    </submittedName>
</protein>
<dbReference type="GO" id="GO:0016746">
    <property type="term" value="F:acyltransferase activity"/>
    <property type="evidence" value="ECO:0007669"/>
    <property type="project" value="UniProtKB-KW"/>
</dbReference>
<dbReference type="PROSITE" id="PS51186">
    <property type="entry name" value="GNAT"/>
    <property type="match status" value="1"/>
</dbReference>
<evidence type="ECO:0000313" key="3">
    <source>
        <dbReference type="Proteomes" id="UP001371218"/>
    </source>
</evidence>
<dbReference type="Pfam" id="PF00583">
    <property type="entry name" value="Acetyltransf_1"/>
    <property type="match status" value="1"/>
</dbReference>
<dbReference type="EC" id="2.3.1.-" evidence="2"/>
<reference evidence="2 3" key="1">
    <citation type="submission" date="2024-04" db="EMBL/GenBank/DDBJ databases">
        <title>Novel species of the genus Ideonella isolated from streams.</title>
        <authorList>
            <person name="Lu H."/>
        </authorList>
    </citation>
    <scope>NUCLEOTIDE SEQUENCE [LARGE SCALE GENOMIC DNA]</scope>
    <source>
        <strain evidence="2 3">DXS29W</strain>
    </source>
</reference>
<keyword evidence="2" id="KW-0012">Acyltransferase</keyword>
<organism evidence="2 3">
    <name type="scientific">Ideonella lacteola</name>
    <dbReference type="NCBI Taxonomy" id="2984193"/>
    <lineage>
        <taxon>Bacteria</taxon>
        <taxon>Pseudomonadati</taxon>
        <taxon>Pseudomonadota</taxon>
        <taxon>Betaproteobacteria</taxon>
        <taxon>Burkholderiales</taxon>
        <taxon>Sphaerotilaceae</taxon>
        <taxon>Ideonella</taxon>
    </lineage>
</organism>
<dbReference type="InterPro" id="IPR000182">
    <property type="entry name" value="GNAT_dom"/>
</dbReference>
<evidence type="ECO:0000313" key="2">
    <source>
        <dbReference type="EMBL" id="MEK8034555.1"/>
    </source>
</evidence>
<dbReference type="CDD" id="cd04301">
    <property type="entry name" value="NAT_SF"/>
    <property type="match status" value="1"/>
</dbReference>
<dbReference type="Gene3D" id="3.40.630.30">
    <property type="match status" value="1"/>
</dbReference>
<comment type="caution">
    <text evidence="2">The sequence shown here is derived from an EMBL/GenBank/DDBJ whole genome shotgun (WGS) entry which is preliminary data.</text>
</comment>
<accession>A0ABU9BX48</accession>
<evidence type="ECO:0000259" key="1">
    <source>
        <dbReference type="PROSITE" id="PS51186"/>
    </source>
</evidence>
<keyword evidence="2" id="KW-0808">Transferase</keyword>
<keyword evidence="3" id="KW-1185">Reference proteome</keyword>
<dbReference type="Proteomes" id="UP001371218">
    <property type="component" value="Unassembled WGS sequence"/>
</dbReference>
<dbReference type="SUPFAM" id="SSF55729">
    <property type="entry name" value="Acyl-CoA N-acyltransferases (Nat)"/>
    <property type="match status" value="1"/>
</dbReference>
<dbReference type="EMBL" id="JBBUTG010000030">
    <property type="protein sequence ID" value="MEK8034555.1"/>
    <property type="molecule type" value="Genomic_DNA"/>
</dbReference>
<feature type="domain" description="N-acetyltransferase" evidence="1">
    <location>
        <begin position="33"/>
        <end position="170"/>
    </location>
</feature>
<sequence length="191" mass="21245">MTLSPAAPALVVVQHHEKFPEPEFSQLSRRVFAQIQQPSTEWAQVMQAEAAALASVSRDEAAPVPPSPMRRWVAYWGDEWVGWSTGWMDRGQVFYMAHSGVLPEHRRRGIYSALLTAVCQYAQDQAAVAVRSQHSVLNNPVLVAKLRAGFHVTGLSHAAHMGTLVELTRHLSEGRQALFRTRSLPYVPPEA</sequence>
<name>A0ABU9BX48_9BURK</name>